<evidence type="ECO:0000313" key="4">
    <source>
        <dbReference type="EMBL" id="PPQ95480.1"/>
    </source>
</evidence>
<evidence type="ECO:0000259" key="3">
    <source>
        <dbReference type="PROSITE" id="PS50157"/>
    </source>
</evidence>
<protein>
    <recommendedName>
        <fullName evidence="3">C2H2-type domain-containing protein</fullName>
    </recommendedName>
</protein>
<feature type="domain" description="C2H2-type" evidence="3">
    <location>
        <begin position="478"/>
        <end position="507"/>
    </location>
</feature>
<dbReference type="Proteomes" id="UP000284706">
    <property type="component" value="Unassembled WGS sequence"/>
</dbReference>
<keyword evidence="5" id="KW-1185">Reference proteome</keyword>
<keyword evidence="1" id="KW-0862">Zinc</keyword>
<evidence type="ECO:0000256" key="1">
    <source>
        <dbReference type="PROSITE-ProRule" id="PRU00042"/>
    </source>
</evidence>
<accession>A0A409XXI6</accession>
<dbReference type="OrthoDB" id="8117402at2759"/>
<dbReference type="PROSITE" id="PS50157">
    <property type="entry name" value="ZINC_FINGER_C2H2_2"/>
    <property type="match status" value="1"/>
</dbReference>
<evidence type="ECO:0000313" key="5">
    <source>
        <dbReference type="Proteomes" id="UP000284706"/>
    </source>
</evidence>
<comment type="caution">
    <text evidence="4">The sequence shown here is derived from an EMBL/GenBank/DDBJ whole genome shotgun (WGS) entry which is preliminary data.</text>
</comment>
<proteinExistence type="predicted"/>
<dbReference type="GO" id="GO:0008270">
    <property type="term" value="F:zinc ion binding"/>
    <property type="evidence" value="ECO:0007669"/>
    <property type="project" value="UniProtKB-KW"/>
</dbReference>
<organism evidence="4 5">
    <name type="scientific">Gymnopilus dilepis</name>
    <dbReference type="NCBI Taxonomy" id="231916"/>
    <lineage>
        <taxon>Eukaryota</taxon>
        <taxon>Fungi</taxon>
        <taxon>Dikarya</taxon>
        <taxon>Basidiomycota</taxon>
        <taxon>Agaricomycotina</taxon>
        <taxon>Agaricomycetes</taxon>
        <taxon>Agaricomycetidae</taxon>
        <taxon>Agaricales</taxon>
        <taxon>Agaricineae</taxon>
        <taxon>Hymenogastraceae</taxon>
        <taxon>Gymnopilus</taxon>
    </lineage>
</organism>
<dbReference type="InterPro" id="IPR013087">
    <property type="entry name" value="Znf_C2H2_type"/>
</dbReference>
<evidence type="ECO:0000256" key="2">
    <source>
        <dbReference type="SAM" id="MobiDB-lite"/>
    </source>
</evidence>
<keyword evidence="1" id="KW-0479">Metal-binding</keyword>
<dbReference type="STRING" id="231916.A0A409XXI6"/>
<dbReference type="InParanoid" id="A0A409XXI6"/>
<reference evidence="4 5" key="1">
    <citation type="journal article" date="2018" name="Evol. Lett.">
        <title>Horizontal gene cluster transfer increased hallucinogenic mushroom diversity.</title>
        <authorList>
            <person name="Reynolds H.T."/>
            <person name="Vijayakumar V."/>
            <person name="Gluck-Thaler E."/>
            <person name="Korotkin H.B."/>
            <person name="Matheny P.B."/>
            <person name="Slot J.C."/>
        </authorList>
    </citation>
    <scope>NUCLEOTIDE SEQUENCE [LARGE SCALE GENOMIC DNA]</scope>
    <source>
        <strain evidence="4 5">SRW20</strain>
    </source>
</reference>
<keyword evidence="1" id="KW-0863">Zinc-finger</keyword>
<sequence>MACLNPDPMYQDFSATNALTLSDFMTPQFQFSYPIMTTPLMLPRDWTDTCFSPSAGALCDAFDFQSNHLENAHLDSGPTSPVSGLGIRNVDLLEAPETTGSDSFGLGDIPVPDCLAHNTIGSVFNPFGHITDISNDSSAGLGSSWSFSSILRATELAKDQDDVRIQSSLSSKASLGESTSQPSADSDTDAAWSFEKLSAASGLSIAELAAQISATAEATLKRMSGDYVEGHGDASRIFKDGEWADDFNSRGHNSVSAEKTSGLVASTQESSQFEVAPWSDICVNPSDILPVSATPSLSVTPGNIFLIHPDDIPKLPGEILPDNQGLQVNTNLEADAPKLASPYQGSSNPPPKRELVDSSLISDDDVSVFESPSSSEYSPVLLPFNGKRATSSRLNSRATRGSGKGATSGSPRESISQNLLPINLGTPVFDAHRGIDIEELKAKAERYRLRNQGRDYDKRWLISFAGKLSARGELMDEFRCYVAGCKQSNKRRDHILIHVGAHLDQRPFKCMHW</sequence>
<dbReference type="AlphaFoldDB" id="A0A409XXI6"/>
<gene>
    <name evidence="4" type="ORF">CVT26_008508</name>
</gene>
<name>A0A409XXI6_9AGAR</name>
<dbReference type="EMBL" id="NHYE01001424">
    <property type="protein sequence ID" value="PPQ95480.1"/>
    <property type="molecule type" value="Genomic_DNA"/>
</dbReference>
<feature type="region of interest" description="Disordered" evidence="2">
    <location>
        <begin position="391"/>
        <end position="416"/>
    </location>
</feature>